<dbReference type="SUPFAM" id="SSF47391">
    <property type="entry name" value="Dimerization-anchoring domain of cAMP-dependent PK regulatory subunit"/>
    <property type="match status" value="1"/>
</dbReference>
<dbReference type="SMART" id="SM00394">
    <property type="entry name" value="RIIa"/>
    <property type="match status" value="1"/>
</dbReference>
<dbReference type="Pfam" id="PF00612">
    <property type="entry name" value="IQ"/>
    <property type="match status" value="1"/>
</dbReference>
<feature type="region of interest" description="Disordered" evidence="1">
    <location>
        <begin position="234"/>
        <end position="263"/>
    </location>
</feature>
<proteinExistence type="predicted"/>
<reference evidence="3" key="2">
    <citation type="submission" date="2025-08" db="UniProtKB">
        <authorList>
            <consortium name="Ensembl"/>
        </authorList>
    </citation>
    <scope>IDENTIFICATION</scope>
</reference>
<reference evidence="3 4" key="1">
    <citation type="journal article" date="2012" name="Nature">
        <title>The genomic landscape of species divergence in Ficedula flycatchers.</title>
        <authorList>
            <person name="Ellegren H."/>
            <person name="Smeds L."/>
            <person name="Burri R."/>
            <person name="Olason P.I."/>
            <person name="Backstrom N."/>
            <person name="Kawakami T."/>
            <person name="Kunstner A."/>
            <person name="Makinen H."/>
            <person name="Nadachowska-Brzyska K."/>
            <person name="Qvarnstrom A."/>
            <person name="Uebbing S."/>
            <person name="Wolf J.B."/>
        </authorList>
    </citation>
    <scope>NUCLEOTIDE SEQUENCE [LARGE SCALE GENOMIC DNA]</scope>
</reference>
<keyword evidence="4" id="KW-1185">Reference proteome</keyword>
<dbReference type="InterPro" id="IPR047579">
    <property type="entry name" value="DD_CABYR_SP17"/>
</dbReference>
<dbReference type="CDD" id="cd23767">
    <property type="entry name" value="IQCD"/>
    <property type="match status" value="1"/>
</dbReference>
<evidence type="ECO:0000256" key="1">
    <source>
        <dbReference type="SAM" id="MobiDB-lite"/>
    </source>
</evidence>
<evidence type="ECO:0000259" key="2">
    <source>
        <dbReference type="SMART" id="SM00394"/>
    </source>
</evidence>
<accession>A0A803W7Y9</accession>
<evidence type="ECO:0000313" key="3">
    <source>
        <dbReference type="Ensembl" id="ENSFALP00000031095.1"/>
    </source>
</evidence>
<sequence>MSIAASNTSMRVPAGFRNLLEGLAREVLREQPSNVVAFAAQHFQKLLEQREGEWPCPAPTPTLPSPAPCCIACSVCPSPGLPHVSLAECQSCPMCPPYAASGLSSVPITQGIKPVPGAPCPWLCACPKYPPPMAFRLSSCAITQGVVPVPCARHPWYQVPIACAIEPPPSPAAGIDPVAWGAMLEDDRLTWPPSQEGACTKLDEDILDIPLDDPDANAAAAKIQASFRGHMTRKKIKGGEIDRKTKDAECANSTRGGDLRNGD</sequence>
<reference evidence="3" key="3">
    <citation type="submission" date="2025-09" db="UniProtKB">
        <authorList>
            <consortium name="Ensembl"/>
        </authorList>
    </citation>
    <scope>IDENTIFICATION</scope>
</reference>
<dbReference type="SMART" id="SM00015">
    <property type="entry name" value="IQ"/>
    <property type="match status" value="1"/>
</dbReference>
<dbReference type="CDD" id="cd12100">
    <property type="entry name" value="DD_CABYR_SP17"/>
    <property type="match status" value="1"/>
</dbReference>
<dbReference type="Gene3D" id="1.20.890.10">
    <property type="entry name" value="cAMP-dependent protein kinase regulatory subunit, dimerization-anchoring domain"/>
    <property type="match status" value="1"/>
</dbReference>
<dbReference type="Proteomes" id="UP000016665">
    <property type="component" value="Chromosome 24"/>
</dbReference>
<organism evidence="3 4">
    <name type="scientific">Ficedula albicollis</name>
    <name type="common">Collared flycatcher</name>
    <name type="synonym">Muscicapa albicollis</name>
    <dbReference type="NCBI Taxonomy" id="59894"/>
    <lineage>
        <taxon>Eukaryota</taxon>
        <taxon>Metazoa</taxon>
        <taxon>Chordata</taxon>
        <taxon>Craniata</taxon>
        <taxon>Vertebrata</taxon>
        <taxon>Euteleostomi</taxon>
        <taxon>Archelosauria</taxon>
        <taxon>Archosauria</taxon>
        <taxon>Dinosauria</taxon>
        <taxon>Saurischia</taxon>
        <taxon>Theropoda</taxon>
        <taxon>Coelurosauria</taxon>
        <taxon>Aves</taxon>
        <taxon>Neognathae</taxon>
        <taxon>Neoaves</taxon>
        <taxon>Telluraves</taxon>
        <taxon>Australaves</taxon>
        <taxon>Passeriformes</taxon>
        <taxon>Muscicapidae</taxon>
        <taxon>Ficedula</taxon>
    </lineage>
</organism>
<dbReference type="GO" id="GO:0005516">
    <property type="term" value="F:calmodulin binding"/>
    <property type="evidence" value="ECO:0007669"/>
    <property type="project" value="TreeGrafter"/>
</dbReference>
<evidence type="ECO:0000313" key="4">
    <source>
        <dbReference type="Proteomes" id="UP000016665"/>
    </source>
</evidence>
<dbReference type="InterPro" id="IPR003117">
    <property type="entry name" value="cAMP_dep_PK_reg_su_I/II_a/b"/>
</dbReference>
<feature type="compositionally biased region" description="Basic and acidic residues" evidence="1">
    <location>
        <begin position="237"/>
        <end position="249"/>
    </location>
</feature>
<dbReference type="AlphaFoldDB" id="A0A803W7Y9"/>
<dbReference type="PANTHER" id="PTHR10699">
    <property type="entry name" value="NEUROMODULIN"/>
    <property type="match status" value="1"/>
</dbReference>
<dbReference type="GeneTree" id="ENSGT00440000039324"/>
<feature type="domain" description="RIIa" evidence="2">
    <location>
        <begin position="14"/>
        <end position="51"/>
    </location>
</feature>
<dbReference type="InterPro" id="IPR000048">
    <property type="entry name" value="IQ_motif_EF-hand-BS"/>
</dbReference>
<dbReference type="PANTHER" id="PTHR10699:SF11">
    <property type="entry name" value="IGLOO, ISOFORM A"/>
    <property type="match status" value="1"/>
</dbReference>
<dbReference type="Ensembl" id="ENSFALT00000028428.1">
    <property type="protein sequence ID" value="ENSFALP00000031095.1"/>
    <property type="gene ID" value="ENSFALG00000027302.1"/>
</dbReference>
<protein>
    <recommendedName>
        <fullName evidence="2">RIIa domain-containing protein</fullName>
    </recommendedName>
</protein>
<dbReference type="Pfam" id="PF02197">
    <property type="entry name" value="RIIa"/>
    <property type="match status" value="1"/>
</dbReference>
<name>A0A803W7Y9_FICAL</name>
<dbReference type="PROSITE" id="PS50096">
    <property type="entry name" value="IQ"/>
    <property type="match status" value="1"/>
</dbReference>